<dbReference type="InterPro" id="IPR039421">
    <property type="entry name" value="Type_1_exporter"/>
</dbReference>
<dbReference type="InterPro" id="IPR036640">
    <property type="entry name" value="ABC1_TM_sf"/>
</dbReference>
<feature type="transmembrane region" description="Helical" evidence="7">
    <location>
        <begin position="73"/>
        <end position="92"/>
    </location>
</feature>
<sequence>MNTWYYLGRLLRYRLGLYLLTTLCWLCFHSLPLVAGLAIKAFFDALATGHSGAGSVWLPIALLVAVAVARMAAFWTGCLTWSALLYTIAAWLRGNILEWLVQGPGARVLPGSSGEAISRLRDDIDEAVEYLESWVDFWGELLFVGVSLAILLRIDALVTACLSLPLIGFFVAANVLGEYLRRCREASREAGGQVTGFLGELFASVLAVKLAAGEERLIDRFEQINEHRRKLSLRDNVATQLVDSLGESVFNLGVGCILLLVASSLRNGTFSVGDFALFVSYLTRLTDKMYSFGHLIALHKKISVSFARLAQLLPGSDPRRLVAAAPVYLTTSPPLLPAPAADVPFQRLEVRGLTYHHPESRRGIDQIDFVLRRGSFTVITGRIGSGKTTLLRVLLGLLPHRAGEIRWNGKSVSDPASFFIPPRCAYTPQVPRLFSETLEDNVRQGLLGEEERLERSLYTAVLEQDVQRLEHKLDTVVGPRGIKLSGGQLQRSAAARMFVRDAQLLVFDDLSSALDVETESQLWKRLFTQPDLTCLVVSHRRVALERADQILVLEAGRLIAQGQLDELLRTCPQMRQLWESES</sequence>
<keyword evidence="3" id="KW-0547">Nucleotide-binding</keyword>
<gene>
    <name evidence="10" type="ORF">GKIL_2407</name>
</gene>
<evidence type="ECO:0000256" key="5">
    <source>
        <dbReference type="ARBA" id="ARBA00022989"/>
    </source>
</evidence>
<dbReference type="Gene3D" id="3.40.50.300">
    <property type="entry name" value="P-loop containing nucleotide triphosphate hydrolases"/>
    <property type="match status" value="1"/>
</dbReference>
<protein>
    <submittedName>
        <fullName evidence="10">ABC transporter, ATP-binding protein</fullName>
    </submittedName>
</protein>
<dbReference type="GO" id="GO:0005524">
    <property type="term" value="F:ATP binding"/>
    <property type="evidence" value="ECO:0007669"/>
    <property type="project" value="UniProtKB-KW"/>
</dbReference>
<reference evidence="10 11" key="1">
    <citation type="journal article" date="2013" name="PLoS ONE">
        <title>Cultivation and Complete Genome Sequencing of Gloeobacter kilaueensis sp. nov., from a Lava Cave in Kilauea Caldera, Hawai'i.</title>
        <authorList>
            <person name="Saw J.H."/>
            <person name="Schatz M."/>
            <person name="Brown M.V."/>
            <person name="Kunkel D.D."/>
            <person name="Foster J.S."/>
            <person name="Shick H."/>
            <person name="Christensen S."/>
            <person name="Hou S."/>
            <person name="Wan X."/>
            <person name="Donachie S.P."/>
        </authorList>
    </citation>
    <scope>NUCLEOTIDE SEQUENCE [LARGE SCALE GENOMIC DNA]</scope>
    <source>
        <strain evidence="11">JS</strain>
    </source>
</reference>
<evidence type="ECO:0000256" key="3">
    <source>
        <dbReference type="ARBA" id="ARBA00022741"/>
    </source>
</evidence>
<dbReference type="PROSITE" id="PS50929">
    <property type="entry name" value="ABC_TM1F"/>
    <property type="match status" value="1"/>
</dbReference>
<dbReference type="Pfam" id="PF00005">
    <property type="entry name" value="ABC_tran"/>
    <property type="match status" value="1"/>
</dbReference>
<dbReference type="Pfam" id="PF00664">
    <property type="entry name" value="ABC_membrane"/>
    <property type="match status" value="1"/>
</dbReference>
<dbReference type="eggNOG" id="COG1132">
    <property type="taxonomic scope" value="Bacteria"/>
</dbReference>
<feature type="transmembrane region" description="Helical" evidence="7">
    <location>
        <begin position="15"/>
        <end position="39"/>
    </location>
</feature>
<accession>U5QID5</accession>
<dbReference type="InterPro" id="IPR003439">
    <property type="entry name" value="ABC_transporter-like_ATP-bd"/>
</dbReference>
<dbReference type="PROSITE" id="PS50893">
    <property type="entry name" value="ABC_TRANSPORTER_2"/>
    <property type="match status" value="1"/>
</dbReference>
<dbReference type="PANTHER" id="PTHR24221">
    <property type="entry name" value="ATP-BINDING CASSETTE SUB-FAMILY B"/>
    <property type="match status" value="1"/>
</dbReference>
<dbReference type="KEGG" id="glj:GKIL_2407"/>
<comment type="subcellular location">
    <subcellularLocation>
        <location evidence="1">Cell membrane</location>
        <topology evidence="1">Multi-pass membrane protein</topology>
    </subcellularLocation>
</comment>
<evidence type="ECO:0000259" key="9">
    <source>
        <dbReference type="PROSITE" id="PS50929"/>
    </source>
</evidence>
<evidence type="ECO:0000313" key="11">
    <source>
        <dbReference type="Proteomes" id="UP000017396"/>
    </source>
</evidence>
<dbReference type="EMBL" id="CP003587">
    <property type="protein sequence ID" value="AGY58653.1"/>
    <property type="molecule type" value="Genomic_DNA"/>
</dbReference>
<dbReference type="InterPro" id="IPR011527">
    <property type="entry name" value="ABC1_TM_dom"/>
</dbReference>
<dbReference type="OrthoDB" id="9762778at2"/>
<evidence type="ECO:0000313" key="10">
    <source>
        <dbReference type="EMBL" id="AGY58653.1"/>
    </source>
</evidence>
<dbReference type="Proteomes" id="UP000017396">
    <property type="component" value="Chromosome"/>
</dbReference>
<evidence type="ECO:0000256" key="6">
    <source>
        <dbReference type="ARBA" id="ARBA00023136"/>
    </source>
</evidence>
<keyword evidence="6 7" id="KW-0472">Membrane</keyword>
<dbReference type="SUPFAM" id="SSF90123">
    <property type="entry name" value="ABC transporter transmembrane region"/>
    <property type="match status" value="1"/>
</dbReference>
<dbReference type="PANTHER" id="PTHR24221:SF423">
    <property type="entry name" value="ABC TRANSPORTER"/>
    <property type="match status" value="1"/>
</dbReference>
<name>U5QID5_GLOK1</name>
<feature type="transmembrane region" description="Helical" evidence="7">
    <location>
        <begin position="141"/>
        <end position="172"/>
    </location>
</feature>
<dbReference type="GO" id="GO:0016887">
    <property type="term" value="F:ATP hydrolysis activity"/>
    <property type="evidence" value="ECO:0007669"/>
    <property type="project" value="InterPro"/>
</dbReference>
<keyword evidence="5 7" id="KW-1133">Transmembrane helix</keyword>
<feature type="domain" description="ABC transporter" evidence="8">
    <location>
        <begin position="348"/>
        <end position="580"/>
    </location>
</feature>
<dbReference type="GO" id="GO:0140359">
    <property type="term" value="F:ABC-type transporter activity"/>
    <property type="evidence" value="ECO:0007669"/>
    <property type="project" value="InterPro"/>
</dbReference>
<dbReference type="AlphaFoldDB" id="U5QID5"/>
<evidence type="ECO:0000256" key="7">
    <source>
        <dbReference type="SAM" id="Phobius"/>
    </source>
</evidence>
<dbReference type="Gene3D" id="1.20.1560.10">
    <property type="entry name" value="ABC transporter type 1, transmembrane domain"/>
    <property type="match status" value="1"/>
</dbReference>
<dbReference type="SUPFAM" id="SSF52540">
    <property type="entry name" value="P-loop containing nucleoside triphosphate hydrolases"/>
    <property type="match status" value="1"/>
</dbReference>
<dbReference type="CDD" id="cd07346">
    <property type="entry name" value="ABC_6TM_exporters"/>
    <property type="match status" value="1"/>
</dbReference>
<dbReference type="InterPro" id="IPR003593">
    <property type="entry name" value="AAA+_ATPase"/>
</dbReference>
<keyword evidence="4 10" id="KW-0067">ATP-binding</keyword>
<dbReference type="GO" id="GO:0005886">
    <property type="term" value="C:plasma membrane"/>
    <property type="evidence" value="ECO:0007669"/>
    <property type="project" value="UniProtKB-SubCell"/>
</dbReference>
<dbReference type="STRING" id="1183438.GKIL_2407"/>
<evidence type="ECO:0000256" key="4">
    <source>
        <dbReference type="ARBA" id="ARBA00022840"/>
    </source>
</evidence>
<feature type="domain" description="ABC transmembrane type-1" evidence="9">
    <location>
        <begin position="19"/>
        <end position="301"/>
    </location>
</feature>
<evidence type="ECO:0000256" key="2">
    <source>
        <dbReference type="ARBA" id="ARBA00022692"/>
    </source>
</evidence>
<proteinExistence type="predicted"/>
<evidence type="ECO:0000259" key="8">
    <source>
        <dbReference type="PROSITE" id="PS50893"/>
    </source>
</evidence>
<dbReference type="HOGENOM" id="CLU_000604_84_3_3"/>
<dbReference type="RefSeq" id="WP_023173831.1">
    <property type="nucleotide sequence ID" value="NC_022600.1"/>
</dbReference>
<evidence type="ECO:0000256" key="1">
    <source>
        <dbReference type="ARBA" id="ARBA00004651"/>
    </source>
</evidence>
<organism evidence="10 11">
    <name type="scientific">Gloeobacter kilaueensis (strain ATCC BAA-2537 / CCAP 1431/1 / ULC 316 / JS1)</name>
    <dbReference type="NCBI Taxonomy" id="1183438"/>
    <lineage>
        <taxon>Bacteria</taxon>
        <taxon>Bacillati</taxon>
        <taxon>Cyanobacteriota</taxon>
        <taxon>Cyanophyceae</taxon>
        <taxon>Gloeobacterales</taxon>
        <taxon>Gloeobacteraceae</taxon>
        <taxon>Gloeobacter</taxon>
    </lineage>
</organism>
<keyword evidence="11" id="KW-1185">Reference proteome</keyword>
<feature type="transmembrane region" description="Helical" evidence="7">
    <location>
        <begin position="45"/>
        <end position="66"/>
    </location>
</feature>
<keyword evidence="2 7" id="KW-0812">Transmembrane</keyword>
<dbReference type="SMART" id="SM00382">
    <property type="entry name" value="AAA"/>
    <property type="match status" value="1"/>
</dbReference>
<dbReference type="InterPro" id="IPR027417">
    <property type="entry name" value="P-loop_NTPase"/>
</dbReference>